<dbReference type="AlphaFoldDB" id="A0A640VU50"/>
<organism evidence="1 2">
    <name type="scientific">Roseobacter cerasinus</name>
    <dbReference type="NCBI Taxonomy" id="2602289"/>
    <lineage>
        <taxon>Bacteria</taxon>
        <taxon>Pseudomonadati</taxon>
        <taxon>Pseudomonadota</taxon>
        <taxon>Alphaproteobacteria</taxon>
        <taxon>Rhodobacterales</taxon>
        <taxon>Roseobacteraceae</taxon>
        <taxon>Roseobacter</taxon>
    </lineage>
</organism>
<name>A0A640VU50_9RHOB</name>
<dbReference type="RefSeq" id="WP_159980114.1">
    <property type="nucleotide sequence ID" value="NZ_BLIV01000008.1"/>
</dbReference>
<proteinExistence type="predicted"/>
<dbReference type="OrthoDB" id="9176789at2"/>
<comment type="caution">
    <text evidence="1">The sequence shown here is derived from an EMBL/GenBank/DDBJ whole genome shotgun (WGS) entry which is preliminary data.</text>
</comment>
<gene>
    <name evidence="1" type="ORF">So717_36710</name>
</gene>
<accession>A0A640VU50</accession>
<evidence type="ECO:0000313" key="1">
    <source>
        <dbReference type="EMBL" id="GFE51918.1"/>
    </source>
</evidence>
<protein>
    <submittedName>
        <fullName evidence="1">Uncharacterized protein</fullName>
    </submittedName>
</protein>
<keyword evidence="2" id="KW-1185">Reference proteome</keyword>
<evidence type="ECO:0000313" key="2">
    <source>
        <dbReference type="Proteomes" id="UP000436522"/>
    </source>
</evidence>
<reference evidence="1 2" key="1">
    <citation type="submission" date="2019-12" db="EMBL/GenBank/DDBJ databases">
        <title>Roseobacter cerasinus sp. nov., isolated from seawater around aquaculture.</title>
        <authorList>
            <person name="Muramatsu S."/>
            <person name="Takabe Y."/>
            <person name="Mori K."/>
            <person name="Takaichi S."/>
            <person name="Hanada S."/>
        </authorList>
    </citation>
    <scope>NUCLEOTIDE SEQUENCE [LARGE SCALE GENOMIC DNA]</scope>
    <source>
        <strain evidence="1 2">AI77</strain>
    </source>
</reference>
<dbReference type="Proteomes" id="UP000436522">
    <property type="component" value="Unassembled WGS sequence"/>
</dbReference>
<dbReference type="EMBL" id="BLIV01000008">
    <property type="protein sequence ID" value="GFE51918.1"/>
    <property type="molecule type" value="Genomic_DNA"/>
</dbReference>
<sequence>MSAFDQDGLHETFAETLPGAAFFFEIDAAQTEKIRFLNSGCEQIWAVSAKTLSIWEARFRITDARGAQKYLLSRGRPTRLPNGGRP</sequence>